<dbReference type="Proteomes" id="UP000011626">
    <property type="component" value="Unassembled WGS sequence"/>
</dbReference>
<organism evidence="2 3">
    <name type="scientific">Halosimplex carlsbadense 2-9-1</name>
    <dbReference type="NCBI Taxonomy" id="797114"/>
    <lineage>
        <taxon>Archaea</taxon>
        <taxon>Methanobacteriati</taxon>
        <taxon>Methanobacteriota</taxon>
        <taxon>Stenosarchaea group</taxon>
        <taxon>Halobacteria</taxon>
        <taxon>Halobacteriales</taxon>
        <taxon>Haloarculaceae</taxon>
        <taxon>Halosimplex</taxon>
    </lineage>
</organism>
<sequence>MATDGDRPGDDLTEREVDALHEIELGVEWLRRAHGKLVAFHHNTGHAMEHLAEAEQLLRESGHDEFADEIRDDHLPRGVVDEDRWSYDVLSSFERDFMADVSGLADRARTDLADGRHHVAERRQEQEWKRDADGE</sequence>
<dbReference type="STRING" id="797114.C475_08231"/>
<evidence type="ECO:0000313" key="3">
    <source>
        <dbReference type="Proteomes" id="UP000011626"/>
    </source>
</evidence>
<comment type="caution">
    <text evidence="2">The sequence shown here is derived from an EMBL/GenBank/DDBJ whole genome shotgun (WGS) entry which is preliminary data.</text>
</comment>
<dbReference type="EMBL" id="AOIU01000018">
    <property type="protein sequence ID" value="ELZ26907.1"/>
    <property type="molecule type" value="Genomic_DNA"/>
</dbReference>
<dbReference type="AlphaFoldDB" id="M0CWT8"/>
<accession>M0CWT8</accession>
<reference evidence="2 3" key="1">
    <citation type="journal article" date="2014" name="PLoS Genet.">
        <title>Phylogenetically driven sequencing of extremely halophilic archaea reveals strategies for static and dynamic osmo-response.</title>
        <authorList>
            <person name="Becker E.A."/>
            <person name="Seitzer P.M."/>
            <person name="Tritt A."/>
            <person name="Larsen D."/>
            <person name="Krusor M."/>
            <person name="Yao A.I."/>
            <person name="Wu D."/>
            <person name="Madern D."/>
            <person name="Eisen J.A."/>
            <person name="Darling A.E."/>
            <person name="Facciotti M.T."/>
        </authorList>
    </citation>
    <scope>NUCLEOTIDE SEQUENCE [LARGE SCALE GENOMIC DNA]</scope>
    <source>
        <strain evidence="2 3">2-9-1</strain>
    </source>
</reference>
<gene>
    <name evidence="2" type="ORF">C475_08231</name>
</gene>
<evidence type="ECO:0000313" key="2">
    <source>
        <dbReference type="EMBL" id="ELZ26907.1"/>
    </source>
</evidence>
<name>M0CWT8_9EURY</name>
<dbReference type="OrthoDB" id="186005at2157"/>
<feature type="region of interest" description="Disordered" evidence="1">
    <location>
        <begin position="115"/>
        <end position="135"/>
    </location>
</feature>
<evidence type="ECO:0000256" key="1">
    <source>
        <dbReference type="SAM" id="MobiDB-lite"/>
    </source>
</evidence>
<dbReference type="eggNOG" id="arCOG10154">
    <property type="taxonomic scope" value="Archaea"/>
</dbReference>
<dbReference type="RefSeq" id="WP_006883322.1">
    <property type="nucleotide sequence ID" value="NZ_AOIU01000018.1"/>
</dbReference>
<proteinExistence type="predicted"/>
<protein>
    <submittedName>
        <fullName evidence="2">Uncharacterized protein</fullName>
    </submittedName>
</protein>
<keyword evidence="3" id="KW-1185">Reference proteome</keyword>